<reference evidence="1" key="1">
    <citation type="journal article" date="2020" name="Plant Biotechnol. J.">
        <title>The pomegranate (Punica granatum L.) draft genome dissects genetic divergence between soft- and hard-seeded cultivars.</title>
        <authorList>
            <person name="Luo X."/>
            <person name="Li H."/>
            <person name="Wu Z."/>
            <person name="Yao W."/>
            <person name="Zhao P."/>
            <person name="Cao D."/>
            <person name="Yu H."/>
            <person name="Li K."/>
            <person name="Poudel K."/>
            <person name="Zhao D."/>
            <person name="Zhang F."/>
            <person name="Xia X."/>
            <person name="Chen L."/>
            <person name="Wang Q."/>
            <person name="Jing D."/>
            <person name="Cao S."/>
        </authorList>
    </citation>
    <scope>NUCLEOTIDE SEQUENCE [LARGE SCALE GENOMIC DNA]</scope>
    <source>
        <strain evidence="1">cv. Tunisia</strain>
    </source>
</reference>
<evidence type="ECO:0000313" key="2">
    <source>
        <dbReference type="RefSeq" id="XP_031390457.1"/>
    </source>
</evidence>
<dbReference type="Proteomes" id="UP000515151">
    <property type="component" value="Chromosome 4"/>
</dbReference>
<proteinExistence type="predicted"/>
<keyword evidence="1" id="KW-1185">Reference proteome</keyword>
<name>A0A6P8D066_PUNGR</name>
<reference evidence="2" key="2">
    <citation type="submission" date="2025-08" db="UniProtKB">
        <authorList>
            <consortium name="RefSeq"/>
        </authorList>
    </citation>
    <scope>IDENTIFICATION</scope>
    <source>
        <tissue evidence="2">Leaf</tissue>
    </source>
</reference>
<protein>
    <submittedName>
        <fullName evidence="2">Uncharacterized protein LOC116202959 isoform X1</fullName>
    </submittedName>
</protein>
<accession>A0A6P8D066</accession>
<gene>
    <name evidence="2" type="primary">LOC116202959</name>
</gene>
<organism evidence="1 2">
    <name type="scientific">Punica granatum</name>
    <name type="common">Pomegranate</name>
    <dbReference type="NCBI Taxonomy" id="22663"/>
    <lineage>
        <taxon>Eukaryota</taxon>
        <taxon>Viridiplantae</taxon>
        <taxon>Streptophyta</taxon>
        <taxon>Embryophyta</taxon>
        <taxon>Tracheophyta</taxon>
        <taxon>Spermatophyta</taxon>
        <taxon>Magnoliopsida</taxon>
        <taxon>eudicotyledons</taxon>
        <taxon>Gunneridae</taxon>
        <taxon>Pentapetalae</taxon>
        <taxon>rosids</taxon>
        <taxon>malvids</taxon>
        <taxon>Myrtales</taxon>
        <taxon>Lythraceae</taxon>
        <taxon>Punica</taxon>
    </lineage>
</organism>
<dbReference type="RefSeq" id="XP_031390457.1">
    <property type="nucleotide sequence ID" value="XM_031534597.1"/>
</dbReference>
<evidence type="ECO:0000313" key="1">
    <source>
        <dbReference type="Proteomes" id="UP000515151"/>
    </source>
</evidence>
<dbReference type="AlphaFoldDB" id="A0A6P8D066"/>
<sequence>MPDDQAKLLYIEARYQKRDTNASPQLARASPMATFTSGYAAADDNRFRYRSRGSSQRCDDKRCVHGFPPKDVLMEHSFEQDYYTASSSDLHHGPGRWTILPRISWNGEKHVD</sequence>
<dbReference type="GeneID" id="116202959"/>